<evidence type="ECO:0000313" key="3">
    <source>
        <dbReference type="Proteomes" id="UP000262371"/>
    </source>
</evidence>
<dbReference type="OrthoDB" id="7862147at2"/>
<dbReference type="EMBL" id="QUWV01000073">
    <property type="protein sequence ID" value="RFD19774.1"/>
    <property type="molecule type" value="Genomic_DNA"/>
</dbReference>
<keyword evidence="3" id="KW-1185">Reference proteome</keyword>
<evidence type="ECO:0008006" key="4">
    <source>
        <dbReference type="Google" id="ProtNLM"/>
    </source>
</evidence>
<gene>
    <name evidence="2" type="ORF">DY926_09630</name>
</gene>
<evidence type="ECO:0000313" key="2">
    <source>
        <dbReference type="EMBL" id="RFD19774.1"/>
    </source>
</evidence>
<dbReference type="SUPFAM" id="SSF64288">
    <property type="entry name" value="Chorismate lyase-like"/>
    <property type="match status" value="1"/>
</dbReference>
<feature type="signal peptide" evidence="1">
    <location>
        <begin position="1"/>
        <end position="27"/>
    </location>
</feature>
<dbReference type="RefSeq" id="WP_116703185.1">
    <property type="nucleotide sequence ID" value="NZ_QUWV01000073.1"/>
</dbReference>
<keyword evidence="1" id="KW-0732">Signal</keyword>
<name>A0A371YZU7_9PROT</name>
<protein>
    <recommendedName>
        <fullName evidence="4">DUF218 domain-containing protein</fullName>
    </recommendedName>
</protein>
<organism evidence="2 3">
    <name type="scientific">Komagataeibacter melaceti</name>
    <dbReference type="NCBI Taxonomy" id="2766577"/>
    <lineage>
        <taxon>Bacteria</taxon>
        <taxon>Pseudomonadati</taxon>
        <taxon>Pseudomonadota</taxon>
        <taxon>Alphaproteobacteria</taxon>
        <taxon>Acetobacterales</taxon>
        <taxon>Acetobacteraceae</taxon>
        <taxon>Komagataeibacter</taxon>
    </lineage>
</organism>
<sequence length="224" mass="24415">MPLRSLWTPGMMTVGLLVASTAPVAAAGWPDTPLGRAGMLVAIQDMEIMLLTHSSATRALEEWCALHHMADPPVVVARKGTQSGPDAVPERVRADLAVGATQPVRHRQVQLVCGAHVLSVADNWYVPERLTAAMNTALEQTDVPFGRVVAPLDFTRQRLEFTRLWSPWPGDDAVSGAGHVIVPPAQIIRQRAILRDTHGQPFSEVVETYTNHILDFPPPVPPVR</sequence>
<evidence type="ECO:0000256" key="1">
    <source>
        <dbReference type="SAM" id="SignalP"/>
    </source>
</evidence>
<dbReference type="Proteomes" id="UP000262371">
    <property type="component" value="Unassembled WGS sequence"/>
</dbReference>
<dbReference type="InterPro" id="IPR028978">
    <property type="entry name" value="Chorismate_lyase_/UTRA_dom_sf"/>
</dbReference>
<reference evidence="2 3" key="1">
    <citation type="submission" date="2018-08" db="EMBL/GenBank/DDBJ databases">
        <title>Komagataeibacter sp. AV 382.</title>
        <authorList>
            <person name="Skraban J."/>
            <person name="Trcek J."/>
        </authorList>
    </citation>
    <scope>NUCLEOTIDE SEQUENCE [LARGE SCALE GENOMIC DNA]</scope>
    <source>
        <strain evidence="2 3">AV 382</strain>
    </source>
</reference>
<dbReference type="Gene3D" id="3.40.1410.10">
    <property type="entry name" value="Chorismate lyase-like"/>
    <property type="match status" value="1"/>
</dbReference>
<comment type="caution">
    <text evidence="2">The sequence shown here is derived from an EMBL/GenBank/DDBJ whole genome shotgun (WGS) entry which is preliminary data.</text>
</comment>
<feature type="chain" id="PRO_5016712447" description="DUF218 domain-containing protein" evidence="1">
    <location>
        <begin position="28"/>
        <end position="224"/>
    </location>
</feature>
<accession>A0A371YZU7</accession>
<dbReference type="AlphaFoldDB" id="A0A371YZU7"/>
<proteinExistence type="predicted"/>